<comment type="caution">
    <text evidence="7">The sequence shown here is derived from an EMBL/GenBank/DDBJ whole genome shotgun (WGS) entry which is preliminary data.</text>
</comment>
<name>A0ABW7CXN6_9GAMM</name>
<dbReference type="InterPro" id="IPR036388">
    <property type="entry name" value="WH-like_DNA-bd_sf"/>
</dbReference>
<feature type="domain" description="RNA polymerase sigma-70 region 2" evidence="5">
    <location>
        <begin position="51"/>
        <end position="117"/>
    </location>
</feature>
<protein>
    <submittedName>
        <fullName evidence="7">Sigma-70 family RNA polymerase sigma factor</fullName>
    </submittedName>
</protein>
<feature type="domain" description="RNA polymerase sigma factor 70 region 4 type 2" evidence="6">
    <location>
        <begin position="147"/>
        <end position="199"/>
    </location>
</feature>
<evidence type="ECO:0000313" key="8">
    <source>
        <dbReference type="Proteomes" id="UP001605261"/>
    </source>
</evidence>
<evidence type="ECO:0000259" key="6">
    <source>
        <dbReference type="Pfam" id="PF08281"/>
    </source>
</evidence>
<dbReference type="Gene3D" id="1.10.1740.10">
    <property type="match status" value="1"/>
</dbReference>
<dbReference type="InterPro" id="IPR014284">
    <property type="entry name" value="RNA_pol_sigma-70_dom"/>
</dbReference>
<evidence type="ECO:0000313" key="7">
    <source>
        <dbReference type="EMBL" id="MFG6109709.1"/>
    </source>
</evidence>
<dbReference type="Gene3D" id="1.10.10.10">
    <property type="entry name" value="Winged helix-like DNA-binding domain superfamily/Winged helix DNA-binding domain"/>
    <property type="match status" value="1"/>
</dbReference>
<sequence>MYRHPDPPPFSFHAARIVSVSAQPTTTPPDWTQDMDGVARLRDRDCFIRIYDHFMPRLCIYLRGRGATDGTAEELAQESLLRLWLNAADFDASRSALGTWLYRIARNLHIDRFRSERGWLQAQEAVEAAAVDDPPERTSAEQFVDHARLRQRINELPAIQARLVRMSHFEAKSHSEIAQALSLPLGTVKSHLRRAFLQLQSTVRSAP</sequence>
<keyword evidence="8" id="KW-1185">Reference proteome</keyword>
<dbReference type="InterPro" id="IPR013325">
    <property type="entry name" value="RNA_pol_sigma_r2"/>
</dbReference>
<dbReference type="InterPro" id="IPR013249">
    <property type="entry name" value="RNA_pol_sigma70_r4_t2"/>
</dbReference>
<comment type="similarity">
    <text evidence="1">Belongs to the sigma-70 factor family. ECF subfamily.</text>
</comment>
<dbReference type="InterPro" id="IPR039425">
    <property type="entry name" value="RNA_pol_sigma-70-like"/>
</dbReference>
<evidence type="ECO:0000256" key="1">
    <source>
        <dbReference type="ARBA" id="ARBA00010641"/>
    </source>
</evidence>
<accession>A0ABW7CXN6</accession>
<dbReference type="InterPro" id="IPR007627">
    <property type="entry name" value="RNA_pol_sigma70_r2"/>
</dbReference>
<keyword evidence="2" id="KW-0805">Transcription regulation</keyword>
<evidence type="ECO:0000256" key="4">
    <source>
        <dbReference type="ARBA" id="ARBA00023163"/>
    </source>
</evidence>
<dbReference type="Pfam" id="PF08281">
    <property type="entry name" value="Sigma70_r4_2"/>
    <property type="match status" value="1"/>
</dbReference>
<dbReference type="PANTHER" id="PTHR43133:SF62">
    <property type="entry name" value="RNA POLYMERASE SIGMA FACTOR SIGZ"/>
    <property type="match status" value="1"/>
</dbReference>
<dbReference type="SUPFAM" id="SSF88946">
    <property type="entry name" value="Sigma2 domain of RNA polymerase sigma factors"/>
    <property type="match status" value="1"/>
</dbReference>
<evidence type="ECO:0000256" key="3">
    <source>
        <dbReference type="ARBA" id="ARBA00023082"/>
    </source>
</evidence>
<dbReference type="RefSeq" id="WP_310439316.1">
    <property type="nucleotide sequence ID" value="NZ_JBHGCJ010000007.1"/>
</dbReference>
<dbReference type="Proteomes" id="UP001605261">
    <property type="component" value="Unassembled WGS sequence"/>
</dbReference>
<dbReference type="EMBL" id="JBHGCJ010000007">
    <property type="protein sequence ID" value="MFG6109709.1"/>
    <property type="molecule type" value="Genomic_DNA"/>
</dbReference>
<reference evidence="7 8" key="1">
    <citation type="submission" date="2024-09" db="EMBL/GenBank/DDBJ databases">
        <authorList>
            <consortium name="All-Russian atlas of soil microorganisms"/>
            <consortium name="as a basis for the search for new antimicrobial producers and enzymes with unique properties"/>
            <person name="Sokolova E.A."/>
            <person name="Voronina E.N."/>
        </authorList>
    </citation>
    <scope>NUCLEOTIDE SEQUENCE [LARGE SCALE GENOMIC DNA]</scope>
    <source>
        <strain evidence="7 8">AF-22b-331.1</strain>
    </source>
</reference>
<evidence type="ECO:0000256" key="2">
    <source>
        <dbReference type="ARBA" id="ARBA00023015"/>
    </source>
</evidence>
<organism evidence="7 8">
    <name type="scientific">Stenotrophomonas nematodicola</name>
    <dbReference type="NCBI Taxonomy" id="2656746"/>
    <lineage>
        <taxon>Bacteria</taxon>
        <taxon>Pseudomonadati</taxon>
        <taxon>Pseudomonadota</taxon>
        <taxon>Gammaproteobacteria</taxon>
        <taxon>Lysobacterales</taxon>
        <taxon>Lysobacteraceae</taxon>
        <taxon>Stenotrophomonas</taxon>
    </lineage>
</organism>
<evidence type="ECO:0000259" key="5">
    <source>
        <dbReference type="Pfam" id="PF04542"/>
    </source>
</evidence>
<dbReference type="PANTHER" id="PTHR43133">
    <property type="entry name" value="RNA POLYMERASE ECF-TYPE SIGMA FACTO"/>
    <property type="match status" value="1"/>
</dbReference>
<dbReference type="CDD" id="cd06171">
    <property type="entry name" value="Sigma70_r4"/>
    <property type="match status" value="1"/>
</dbReference>
<dbReference type="NCBIfam" id="TIGR02937">
    <property type="entry name" value="sigma70-ECF"/>
    <property type="match status" value="1"/>
</dbReference>
<gene>
    <name evidence="7" type="ORF">ACEU0G_003727</name>
</gene>
<dbReference type="SUPFAM" id="SSF88659">
    <property type="entry name" value="Sigma3 and sigma4 domains of RNA polymerase sigma factors"/>
    <property type="match status" value="1"/>
</dbReference>
<dbReference type="Pfam" id="PF04542">
    <property type="entry name" value="Sigma70_r2"/>
    <property type="match status" value="1"/>
</dbReference>
<proteinExistence type="inferred from homology"/>
<keyword evidence="4" id="KW-0804">Transcription</keyword>
<dbReference type="InterPro" id="IPR013324">
    <property type="entry name" value="RNA_pol_sigma_r3/r4-like"/>
</dbReference>
<keyword evidence="3" id="KW-0731">Sigma factor</keyword>